<dbReference type="AlphaFoldDB" id="A0A2N3HQT2"/>
<proteinExistence type="predicted"/>
<dbReference type="EMBL" id="MVDE01000065">
    <property type="protein sequence ID" value="PKQ60399.1"/>
    <property type="molecule type" value="Genomic_DNA"/>
</dbReference>
<dbReference type="InterPro" id="IPR023346">
    <property type="entry name" value="Lysozyme-like_dom_sf"/>
</dbReference>
<evidence type="ECO:0000313" key="2">
    <source>
        <dbReference type="Proteomes" id="UP000233618"/>
    </source>
</evidence>
<dbReference type="RefSeq" id="WP_101311818.1">
    <property type="nucleotide sequence ID" value="NZ_MVDE01000065.1"/>
</dbReference>
<evidence type="ECO:0000313" key="1">
    <source>
        <dbReference type="EMBL" id="PKQ60399.1"/>
    </source>
</evidence>
<dbReference type="Proteomes" id="UP000233618">
    <property type="component" value="Unassembled WGS sequence"/>
</dbReference>
<sequence>MVKKILIYLNKYRKEFKVDTCLRKAHFIAQVGAETLFKSILESGSYKYISSPEKYFSTNQLIDDTILNSLESKLSQIFKITDGNNKILIKTNAELKQIIKAQQVTADIRQLYAQRKKDRTTYLEDEILKTYSITRKNEKGEDIDLERNIVLLKRGNAFPIEFLSRFYADRNGSKGGELSREGFMFCGRGVKQLTGRGNYEAFSKFRKKYPFPDDPKGYIDFTKITDKESLKGNFELLSDEENVIYAVQSALWYFQKGNQSGTGKYTVEWADEDNVQFTTKTINGGYNGLEKRNDFTKKARGDSGFKVFQHYLQIHKNGSKEQKEKVLKQLEYLNESRVEEKVELRDDNAEQLIKRLKDKPIKKLKSKGIPIILNKETLIFKMEYVK</sequence>
<keyword evidence="2" id="KW-1185">Reference proteome</keyword>
<organism evidence="1 2">
    <name type="scientific">Labilibaculum manganireducens</name>
    <dbReference type="NCBI Taxonomy" id="1940525"/>
    <lineage>
        <taxon>Bacteria</taxon>
        <taxon>Pseudomonadati</taxon>
        <taxon>Bacteroidota</taxon>
        <taxon>Bacteroidia</taxon>
        <taxon>Marinilabiliales</taxon>
        <taxon>Marinifilaceae</taxon>
        <taxon>Labilibaculum</taxon>
    </lineage>
</organism>
<dbReference type="Gene3D" id="1.10.530.10">
    <property type="match status" value="1"/>
</dbReference>
<accession>A0A2N3HQT2</accession>
<evidence type="ECO:0008006" key="3">
    <source>
        <dbReference type="Google" id="ProtNLM"/>
    </source>
</evidence>
<comment type="caution">
    <text evidence="1">The sequence shown here is derived from an EMBL/GenBank/DDBJ whole genome shotgun (WGS) entry which is preliminary data.</text>
</comment>
<dbReference type="SUPFAM" id="SSF53955">
    <property type="entry name" value="Lysozyme-like"/>
    <property type="match status" value="1"/>
</dbReference>
<gene>
    <name evidence="1" type="ORF">BZG01_21035</name>
</gene>
<reference evidence="1 2" key="1">
    <citation type="journal article" date="2017" name="Front. Microbiol.">
        <title>Labilibaculum manganireducens gen. nov., sp. nov. and Labilibaculum filiforme sp. nov., Novel Bacteroidetes Isolated from Subsurface Sediments of the Baltic Sea.</title>
        <authorList>
            <person name="Vandieken V."/>
            <person name="Marshall I.P."/>
            <person name="Niemann H."/>
            <person name="Engelen B."/>
            <person name="Cypionka H."/>
        </authorList>
    </citation>
    <scope>NUCLEOTIDE SEQUENCE [LARGE SCALE GENOMIC DNA]</scope>
    <source>
        <strain evidence="1 2">59.10-2M</strain>
    </source>
</reference>
<protein>
    <recommendedName>
        <fullName evidence="3">Glycoside hydrolase family 19 catalytic domain-containing protein</fullName>
    </recommendedName>
</protein>
<name>A0A2N3HQT2_9BACT</name>